<reference evidence="3" key="1">
    <citation type="journal article" date="2019" name="Int. J. Syst. Evol. Microbiol.">
        <title>The Global Catalogue of Microorganisms (GCM) 10K type strain sequencing project: providing services to taxonomists for standard genome sequencing and annotation.</title>
        <authorList>
            <consortium name="The Broad Institute Genomics Platform"/>
            <consortium name="The Broad Institute Genome Sequencing Center for Infectious Disease"/>
            <person name="Wu L."/>
            <person name="Ma J."/>
        </authorList>
    </citation>
    <scope>NUCLEOTIDE SEQUENCE [LARGE SCALE GENOMIC DNA]</scope>
    <source>
        <strain evidence="3">JCM 18715</strain>
    </source>
</reference>
<dbReference type="EMBL" id="BAABLD010000017">
    <property type="protein sequence ID" value="GAA5172367.1"/>
    <property type="molecule type" value="Genomic_DNA"/>
</dbReference>
<evidence type="ECO:0000256" key="1">
    <source>
        <dbReference type="SAM" id="SignalP"/>
    </source>
</evidence>
<keyword evidence="1" id="KW-0732">Signal</keyword>
<evidence type="ECO:0000313" key="3">
    <source>
        <dbReference type="Proteomes" id="UP001500547"/>
    </source>
</evidence>
<dbReference type="Proteomes" id="UP001500547">
    <property type="component" value="Unassembled WGS sequence"/>
</dbReference>
<accession>A0ABP9R6P8</accession>
<evidence type="ECO:0000313" key="2">
    <source>
        <dbReference type="EMBL" id="GAA5172367.1"/>
    </source>
</evidence>
<feature type="signal peptide" evidence="1">
    <location>
        <begin position="1"/>
        <end position="25"/>
    </location>
</feature>
<name>A0ABP9R6P8_9RHOO</name>
<sequence length="142" mass="15618">MKVIPRFLKLCVGALLAGLVTVAHSGVVPLDFETHTDDYDYVSQQMLNELKASLGRSAEVRQTRGRERYVRIIVHTLPPSQDNQIAYAVVWLAMGPQGEQCQQGCYLNSIVGRAGNLVADRAGQRIASDTLGIIRAISQHFP</sequence>
<gene>
    <name evidence="2" type="ORF">GCM10025770_38380</name>
</gene>
<proteinExistence type="predicted"/>
<keyword evidence="3" id="KW-1185">Reference proteome</keyword>
<comment type="caution">
    <text evidence="2">The sequence shown here is derived from an EMBL/GenBank/DDBJ whole genome shotgun (WGS) entry which is preliminary data.</text>
</comment>
<feature type="chain" id="PRO_5046337597" evidence="1">
    <location>
        <begin position="26"/>
        <end position="142"/>
    </location>
</feature>
<protein>
    <submittedName>
        <fullName evidence="2">Uncharacterized protein</fullName>
    </submittedName>
</protein>
<organism evidence="2 3">
    <name type="scientific">Viridibacterium curvum</name>
    <dbReference type="NCBI Taxonomy" id="1101404"/>
    <lineage>
        <taxon>Bacteria</taxon>
        <taxon>Pseudomonadati</taxon>
        <taxon>Pseudomonadota</taxon>
        <taxon>Betaproteobacteria</taxon>
        <taxon>Rhodocyclales</taxon>
        <taxon>Rhodocyclaceae</taxon>
        <taxon>Viridibacterium</taxon>
    </lineage>
</organism>